<evidence type="ECO:0008006" key="3">
    <source>
        <dbReference type="Google" id="ProtNLM"/>
    </source>
</evidence>
<dbReference type="AlphaFoldDB" id="A0A6L2JX02"/>
<organism evidence="2">
    <name type="scientific">Tanacetum cinerariifolium</name>
    <name type="common">Dalmatian daisy</name>
    <name type="synonym">Chrysanthemum cinerariifolium</name>
    <dbReference type="NCBI Taxonomy" id="118510"/>
    <lineage>
        <taxon>Eukaryota</taxon>
        <taxon>Viridiplantae</taxon>
        <taxon>Streptophyta</taxon>
        <taxon>Embryophyta</taxon>
        <taxon>Tracheophyta</taxon>
        <taxon>Spermatophyta</taxon>
        <taxon>Magnoliopsida</taxon>
        <taxon>eudicotyledons</taxon>
        <taxon>Gunneridae</taxon>
        <taxon>Pentapetalae</taxon>
        <taxon>asterids</taxon>
        <taxon>campanulids</taxon>
        <taxon>Asterales</taxon>
        <taxon>Asteraceae</taxon>
        <taxon>Asteroideae</taxon>
        <taxon>Anthemideae</taxon>
        <taxon>Anthemidinae</taxon>
        <taxon>Tanacetum</taxon>
    </lineage>
</organism>
<reference evidence="2" key="1">
    <citation type="journal article" date="2019" name="Sci. Rep.">
        <title>Draft genome of Tanacetum cinerariifolium, the natural source of mosquito coil.</title>
        <authorList>
            <person name="Yamashiro T."/>
            <person name="Shiraishi A."/>
            <person name="Satake H."/>
            <person name="Nakayama K."/>
        </authorList>
    </citation>
    <scope>NUCLEOTIDE SEQUENCE</scope>
</reference>
<protein>
    <recommendedName>
        <fullName evidence="3">Reverse transcriptase domain-containing protein</fullName>
    </recommendedName>
</protein>
<dbReference type="EMBL" id="BKCJ010001463">
    <property type="protein sequence ID" value="GEU41628.1"/>
    <property type="molecule type" value="Genomic_DNA"/>
</dbReference>
<sequence length="517" mass="57748">MTLDIHNWSSFAHQELNKIVKDEIFPIVNQVDARVQNFEIQVLKEAAKFVRDFKSLAKEADESLAKHKALEYEIERLLRAAVLPKIDESNALSKPVTSNSTPSTQESQVVNNDKVIAPGMFRINPFKTSRKEKSMPNKPVKASVRPKPITISQPSVIHKKDVNSDSNNLSSTRIDNTAKTKRPQPSSNTKNDRVPFASKSSCIKNKEVEVEEYHMNLLLSKTLNVITLSLLFGLDLTYAPSTISSQKPTEHELDLLFEAMYDDYIGSQPSAATRTALAAQQLDNQALLQTETVADNVINAMFDGNTFVNPFASPSTGAAESSSSQYVDCESENEHECDVPACDDFTTFSNLLFDVDDDFSSSYNESFSDKDFLKEIYSNPLFDEETISIKINPHHFNVESDLIESPLNQDSSIISSSKIDSLLDEFAEELIILKSIPPGIDKADCNPEKEIRLIEKLLYGNSSPRPPEEFIYENSDATIKSFSPSPIPIEDNNSFRDEIDLSLTPDDSMPPSIKNDD</sequence>
<feature type="compositionally biased region" description="Polar residues" evidence="1">
    <location>
        <begin position="164"/>
        <end position="189"/>
    </location>
</feature>
<accession>A0A6L2JX02</accession>
<evidence type="ECO:0000256" key="1">
    <source>
        <dbReference type="SAM" id="MobiDB-lite"/>
    </source>
</evidence>
<name>A0A6L2JX02_TANCI</name>
<feature type="region of interest" description="Disordered" evidence="1">
    <location>
        <begin position="126"/>
        <end position="195"/>
    </location>
</feature>
<comment type="caution">
    <text evidence="2">The sequence shown here is derived from an EMBL/GenBank/DDBJ whole genome shotgun (WGS) entry which is preliminary data.</text>
</comment>
<proteinExistence type="predicted"/>
<gene>
    <name evidence="2" type="ORF">Tci_013606</name>
</gene>
<evidence type="ECO:0000313" key="2">
    <source>
        <dbReference type="EMBL" id="GEU41628.1"/>
    </source>
</evidence>